<dbReference type="EMBL" id="BARS01058581">
    <property type="protein sequence ID" value="GAG49549.1"/>
    <property type="molecule type" value="Genomic_DNA"/>
</dbReference>
<evidence type="ECO:0000256" key="1">
    <source>
        <dbReference type="SAM" id="MobiDB-lite"/>
    </source>
</evidence>
<proteinExistence type="predicted"/>
<protein>
    <submittedName>
        <fullName evidence="2">Uncharacterized protein</fullName>
    </submittedName>
</protein>
<dbReference type="AlphaFoldDB" id="X0Y145"/>
<sequence length="92" mass="9935">RPKGAKNKKNPRTLKQEADSAKKAEEATEEDGSRVIVATGEGTKETNMVKSAAGESEDSEKTEASREALKELEKEEADAKAAEEEGVNEEDL</sequence>
<organism evidence="2">
    <name type="scientific">marine sediment metagenome</name>
    <dbReference type="NCBI Taxonomy" id="412755"/>
    <lineage>
        <taxon>unclassified sequences</taxon>
        <taxon>metagenomes</taxon>
        <taxon>ecological metagenomes</taxon>
    </lineage>
</organism>
<reference evidence="2" key="1">
    <citation type="journal article" date="2014" name="Front. Microbiol.">
        <title>High frequency of phylogenetically diverse reductive dehalogenase-homologous genes in deep subseafloor sedimentary metagenomes.</title>
        <authorList>
            <person name="Kawai M."/>
            <person name="Futagami T."/>
            <person name="Toyoda A."/>
            <person name="Takaki Y."/>
            <person name="Nishi S."/>
            <person name="Hori S."/>
            <person name="Arai W."/>
            <person name="Tsubouchi T."/>
            <person name="Morono Y."/>
            <person name="Uchiyama I."/>
            <person name="Ito T."/>
            <person name="Fujiyama A."/>
            <person name="Inagaki F."/>
            <person name="Takami H."/>
        </authorList>
    </citation>
    <scope>NUCLEOTIDE SEQUENCE</scope>
    <source>
        <strain evidence="2">Expedition CK06-06</strain>
    </source>
</reference>
<feature type="region of interest" description="Disordered" evidence="1">
    <location>
        <begin position="1"/>
        <end position="92"/>
    </location>
</feature>
<feature type="compositionally biased region" description="Basic and acidic residues" evidence="1">
    <location>
        <begin position="59"/>
        <end position="83"/>
    </location>
</feature>
<evidence type="ECO:0000313" key="2">
    <source>
        <dbReference type="EMBL" id="GAG49549.1"/>
    </source>
</evidence>
<feature type="compositionally biased region" description="Basic residues" evidence="1">
    <location>
        <begin position="1"/>
        <end position="12"/>
    </location>
</feature>
<feature type="compositionally biased region" description="Basic and acidic residues" evidence="1">
    <location>
        <begin position="14"/>
        <end position="26"/>
    </location>
</feature>
<gene>
    <name evidence="2" type="ORF">S01H1_85349</name>
</gene>
<accession>X0Y145</accession>
<name>X0Y145_9ZZZZ</name>
<comment type="caution">
    <text evidence="2">The sequence shown here is derived from an EMBL/GenBank/DDBJ whole genome shotgun (WGS) entry which is preliminary data.</text>
</comment>
<feature type="non-terminal residue" evidence="2">
    <location>
        <position position="1"/>
    </location>
</feature>
<feature type="non-terminal residue" evidence="2">
    <location>
        <position position="92"/>
    </location>
</feature>